<evidence type="ECO:0000256" key="2">
    <source>
        <dbReference type="ARBA" id="ARBA00022801"/>
    </source>
</evidence>
<evidence type="ECO:0000313" key="5">
    <source>
        <dbReference type="EMBL" id="MBO1751362.1"/>
    </source>
</evidence>
<dbReference type="PANTHER" id="PTHR42776">
    <property type="entry name" value="SERINE PEPTIDASE S9 FAMILY MEMBER"/>
    <property type="match status" value="1"/>
</dbReference>
<evidence type="ECO:0000313" key="6">
    <source>
        <dbReference type="Proteomes" id="UP000664209"/>
    </source>
</evidence>
<name>A0A939LN44_9CELL</name>
<protein>
    <submittedName>
        <fullName evidence="5">S9 family peptidase</fullName>
    </submittedName>
</protein>
<dbReference type="InterPro" id="IPR001375">
    <property type="entry name" value="Peptidase_S9_cat"/>
</dbReference>
<dbReference type="Gene3D" id="3.40.50.1820">
    <property type="entry name" value="alpha/beta hydrolase"/>
    <property type="match status" value="1"/>
</dbReference>
<dbReference type="PANTHER" id="PTHR42776:SF13">
    <property type="entry name" value="DIPEPTIDYL-PEPTIDASE 5"/>
    <property type="match status" value="1"/>
</dbReference>
<dbReference type="GO" id="GO:0004252">
    <property type="term" value="F:serine-type endopeptidase activity"/>
    <property type="evidence" value="ECO:0007669"/>
    <property type="project" value="TreeGrafter"/>
</dbReference>
<dbReference type="AlphaFoldDB" id="A0A939LN44"/>
<feature type="region of interest" description="Disordered" evidence="3">
    <location>
        <begin position="87"/>
        <end position="125"/>
    </location>
</feature>
<gene>
    <name evidence="5" type="ORF">J4G33_06055</name>
</gene>
<dbReference type="RefSeq" id="WP_208055023.1">
    <property type="nucleotide sequence ID" value="NZ_JAGEMK010000002.1"/>
</dbReference>
<comment type="caution">
    <text evidence="5">The sequence shown here is derived from an EMBL/GenBank/DDBJ whole genome shotgun (WGS) entry which is preliminary data.</text>
</comment>
<evidence type="ECO:0000256" key="1">
    <source>
        <dbReference type="ARBA" id="ARBA00022729"/>
    </source>
</evidence>
<keyword evidence="2" id="KW-0378">Hydrolase</keyword>
<proteinExistence type="predicted"/>
<dbReference type="Gene3D" id="2.120.10.30">
    <property type="entry name" value="TolB, C-terminal domain"/>
    <property type="match status" value="2"/>
</dbReference>
<organism evidence="5 6">
    <name type="scientific">Actinotalea soli</name>
    <dbReference type="NCBI Taxonomy" id="2819234"/>
    <lineage>
        <taxon>Bacteria</taxon>
        <taxon>Bacillati</taxon>
        <taxon>Actinomycetota</taxon>
        <taxon>Actinomycetes</taxon>
        <taxon>Micrococcales</taxon>
        <taxon>Cellulomonadaceae</taxon>
        <taxon>Actinotalea</taxon>
    </lineage>
</organism>
<dbReference type="InterPro" id="IPR029058">
    <property type="entry name" value="AB_hydrolase_fold"/>
</dbReference>
<sequence length="736" mass="79889">MTSTHENGPGLRLVPGTTSEEDGTFPTLTTAFHDLDEYVALPRMSGLVLSPDGSRLVTQVSTVNHDATKVHTALWEVYPTRARPARRLTRSAQGESGAAFTPDGDLLFTSSRPNADAPEDAEKPLDKPALWVLPAGGGEARIVATRPGGVQGVRTARSSAAVVFATDMLPSATDGPSDEKLRKGRKERKVSAILHDGYPVRYWDHDLGPDAPHLLGWHFRTGDDVARSVEVASQSIEHLKVTDLTPAPGHALRNADYDLSPAGSFVVSTWQVPEAKGAHRSILVRIDLDTQQRTVLVDDPSADLGDPVISPDGAAVVFVRESVSSPTEAPRRTLHLLPLDVEGAEPSPVVAHWDRWTSCTQWLPDGSGLLVTADQDGRGPVFAIDLEADTVEQLTQDDYTYTDLQVAPDASVVYAMRASYLAPAHPVRIHLVSEEHRPRGTVTVLRAPAPPPTLPGTLTEVRTLVGPDGAPVADGGEGTEVRGWLALPDAADAEHPAPLLLWIHGGPLGSWNSWSWRWNPWLLVAQGYAVLLPDPALSTGYGQEFIQRGWGRWGAEPYTDLMAITDATVARPEIDETRTAAMGGSFGGYMANWVAGQTDRFEAIVTHASLWALDQFGPTTDASFYWGREMTPEMAAKYSPHANVENIATPMLVVHGDKDYRVPIGEGLRLWYELLSSSKLAADDEGRTAHRFLYYPDENHWILSPQHAKVWYQVVSGFLAEHVLGQGAPELPDSLG</sequence>
<evidence type="ECO:0000256" key="3">
    <source>
        <dbReference type="SAM" id="MobiDB-lite"/>
    </source>
</evidence>
<keyword evidence="1" id="KW-0732">Signal</keyword>
<feature type="region of interest" description="Disordered" evidence="3">
    <location>
        <begin position="1"/>
        <end position="22"/>
    </location>
</feature>
<dbReference type="GO" id="GO:0006508">
    <property type="term" value="P:proteolysis"/>
    <property type="evidence" value="ECO:0007669"/>
    <property type="project" value="InterPro"/>
</dbReference>
<keyword evidence="6" id="KW-1185">Reference proteome</keyword>
<dbReference type="SUPFAM" id="SSF82171">
    <property type="entry name" value="DPP6 N-terminal domain-like"/>
    <property type="match status" value="1"/>
</dbReference>
<dbReference type="EMBL" id="JAGEMK010000002">
    <property type="protein sequence ID" value="MBO1751362.1"/>
    <property type="molecule type" value="Genomic_DNA"/>
</dbReference>
<dbReference type="SUPFAM" id="SSF53474">
    <property type="entry name" value="alpha/beta-Hydrolases"/>
    <property type="match status" value="1"/>
</dbReference>
<accession>A0A939LN44</accession>
<dbReference type="InterPro" id="IPR011042">
    <property type="entry name" value="6-blade_b-propeller_TolB-like"/>
</dbReference>
<reference evidence="5" key="1">
    <citation type="submission" date="2021-03" db="EMBL/GenBank/DDBJ databases">
        <title>Actinotalea soli sp. nov., isolated from soil.</title>
        <authorList>
            <person name="Ping W."/>
            <person name="Zhang J."/>
        </authorList>
    </citation>
    <scope>NUCLEOTIDE SEQUENCE</scope>
    <source>
        <strain evidence="5">BY-33</strain>
    </source>
</reference>
<dbReference type="Pfam" id="PF00326">
    <property type="entry name" value="Peptidase_S9"/>
    <property type="match status" value="1"/>
</dbReference>
<evidence type="ECO:0000259" key="4">
    <source>
        <dbReference type="Pfam" id="PF00326"/>
    </source>
</evidence>
<dbReference type="Proteomes" id="UP000664209">
    <property type="component" value="Unassembled WGS sequence"/>
</dbReference>
<feature type="domain" description="Peptidase S9 prolyl oligopeptidase catalytic" evidence="4">
    <location>
        <begin position="514"/>
        <end position="723"/>
    </location>
</feature>